<dbReference type="InterPro" id="IPR013466">
    <property type="entry name" value="Thymidine/AMP_Pase"/>
</dbReference>
<dbReference type="PANTHER" id="PTHR10515:SF0">
    <property type="entry name" value="THYMIDINE PHOSPHORYLASE"/>
    <property type="match status" value="1"/>
</dbReference>
<dbReference type="SUPFAM" id="SSF54680">
    <property type="entry name" value="Pyrimidine nucleoside phosphorylase C-terminal domain"/>
    <property type="match status" value="1"/>
</dbReference>
<dbReference type="InterPro" id="IPR000053">
    <property type="entry name" value="Thymidine/pyrmidine_PPase"/>
</dbReference>
<dbReference type="NCBIfam" id="NF003338">
    <property type="entry name" value="PRK04350.1"/>
    <property type="match status" value="1"/>
</dbReference>
<dbReference type="InterPro" id="IPR017872">
    <property type="entry name" value="Pyrmidine_PPase_CS"/>
</dbReference>
<dbReference type="SUPFAM" id="SSF52418">
    <property type="entry name" value="Nucleoside phosphorylase/phosphoribosyltransferase catalytic domain"/>
    <property type="match status" value="1"/>
</dbReference>
<evidence type="ECO:0000256" key="3">
    <source>
        <dbReference type="ARBA" id="ARBA00048550"/>
    </source>
</evidence>
<dbReference type="Gene3D" id="1.20.970.50">
    <property type="match status" value="1"/>
</dbReference>
<name>A0ABT7NAW7_9BURK</name>
<evidence type="ECO:0000313" key="6">
    <source>
        <dbReference type="EMBL" id="MDM0045074.1"/>
    </source>
</evidence>
<sequence length="502" mass="52962">MNAHGLAARRAGIDTYQQPVVYVRADCRVCRAEGFEAQAQVEVIAGHRHVLAILNHVNGDWLGADEIAFSDVAWTMLGAAEGDRVQVRHPPVLESMAHLRAKVHGQPFTYEALRSVMEDVTHGRVPDIHLASLVTLCAGQGLDDQETVALTRAMVDVGERIVWNIEPMADKHCIGGIPGNRTTLLVVPIVAACGIAIPKTSSRAITSAAGTADAMETLAPVDLDVPAMRRVVAQEGGCIVWGGNTRISPADDVLIRVERPLNLDSDGLLIASILSKKAAAGARQVLIDLPVGPSAKVRSVAAAQALSRGLVATGTALGLQVQTVLTDGTRPVGRGIGPALEAMDVMAVLERAADAPSDLRERALMLAGLILEMVGKAVSGAGRELARRTLDEGRALSKFIAICEAQGGLRIPPVATRSHVVTAPAAGVVDGIDLRLVARVAKLAGAPRDLSAGARLHVQLGERVEVRQPLLTLHARSEGALRYALDFMAAQLPVVRVKPEFA</sequence>
<dbReference type="InterPro" id="IPR036566">
    <property type="entry name" value="PYNP-like_C_sf"/>
</dbReference>
<dbReference type="SMART" id="SM00941">
    <property type="entry name" value="PYNP_C"/>
    <property type="match status" value="1"/>
</dbReference>
<dbReference type="HAMAP" id="MF_00703">
    <property type="entry name" value="Thymid_phosp_2"/>
    <property type="match status" value="1"/>
</dbReference>
<dbReference type="Gene3D" id="3.40.1030.10">
    <property type="entry name" value="Nucleoside phosphorylase/phosphoribosyltransferase catalytic domain"/>
    <property type="match status" value="1"/>
</dbReference>
<reference evidence="6" key="1">
    <citation type="submission" date="2023-06" db="EMBL/GenBank/DDBJ databases">
        <authorList>
            <person name="Jiang Y."/>
            <person name="Liu Q."/>
        </authorList>
    </citation>
    <scope>NUCLEOTIDE SEQUENCE</scope>
    <source>
        <strain evidence="6">CGMCC 1.12089</strain>
    </source>
</reference>
<keyword evidence="1 4" id="KW-0328">Glycosyltransferase</keyword>
<dbReference type="SUPFAM" id="SSF47648">
    <property type="entry name" value="Nucleoside phosphorylase/phosphoribosyltransferase N-terminal domain"/>
    <property type="match status" value="1"/>
</dbReference>
<dbReference type="PANTHER" id="PTHR10515">
    <property type="entry name" value="THYMIDINE PHOSPHORYLASE"/>
    <property type="match status" value="1"/>
</dbReference>
<comment type="caution">
    <text evidence="6">The sequence shown here is derived from an EMBL/GenBank/DDBJ whole genome shotgun (WGS) entry which is preliminary data.</text>
</comment>
<dbReference type="InterPro" id="IPR035902">
    <property type="entry name" value="Nuc_phospho_transferase"/>
</dbReference>
<gene>
    <name evidence="6" type="ORF">QTH91_11325</name>
</gene>
<evidence type="ECO:0000256" key="1">
    <source>
        <dbReference type="ARBA" id="ARBA00022676"/>
    </source>
</evidence>
<evidence type="ECO:0000313" key="7">
    <source>
        <dbReference type="Proteomes" id="UP001174908"/>
    </source>
</evidence>
<protein>
    <recommendedName>
        <fullName evidence="4">Putative thymidine phosphorylase</fullName>
        <ecNumber evidence="4">2.4.2.4</ecNumber>
    </recommendedName>
    <alternativeName>
        <fullName evidence="4">TdRPase</fullName>
    </alternativeName>
</protein>
<keyword evidence="2 4" id="KW-0808">Transferase</keyword>
<dbReference type="EMBL" id="JASZYV010000002">
    <property type="protein sequence ID" value="MDM0045074.1"/>
    <property type="molecule type" value="Genomic_DNA"/>
</dbReference>
<comment type="similarity">
    <text evidence="4">Belongs to the thymidine/pyrimidine-nucleoside phosphorylase family. Type 2 subfamily.</text>
</comment>
<dbReference type="InterPro" id="IPR013102">
    <property type="entry name" value="PYNP_C"/>
</dbReference>
<dbReference type="Proteomes" id="UP001174908">
    <property type="component" value="Unassembled WGS sequence"/>
</dbReference>
<dbReference type="InterPro" id="IPR017459">
    <property type="entry name" value="Glycosyl_Trfase_fam3_N_dom"/>
</dbReference>
<evidence type="ECO:0000256" key="4">
    <source>
        <dbReference type="HAMAP-Rule" id="MF_00703"/>
    </source>
</evidence>
<dbReference type="InterPro" id="IPR000312">
    <property type="entry name" value="Glycosyl_Trfase_fam3"/>
</dbReference>
<feature type="domain" description="Pyrimidine nucleoside phosphorylase C-terminal" evidence="5">
    <location>
        <begin position="428"/>
        <end position="495"/>
    </location>
</feature>
<comment type="catalytic activity">
    <reaction evidence="3 4">
        <text>thymidine + phosphate = 2-deoxy-alpha-D-ribose 1-phosphate + thymine</text>
        <dbReference type="Rhea" id="RHEA:16037"/>
        <dbReference type="ChEBI" id="CHEBI:17748"/>
        <dbReference type="ChEBI" id="CHEBI:17821"/>
        <dbReference type="ChEBI" id="CHEBI:43474"/>
        <dbReference type="ChEBI" id="CHEBI:57259"/>
        <dbReference type="EC" id="2.4.2.4"/>
    </reaction>
</comment>
<keyword evidence="7" id="KW-1185">Reference proteome</keyword>
<organism evidence="6 7">
    <name type="scientific">Variovorax dokdonensis</name>
    <dbReference type="NCBI Taxonomy" id="344883"/>
    <lineage>
        <taxon>Bacteria</taxon>
        <taxon>Pseudomonadati</taxon>
        <taxon>Pseudomonadota</taxon>
        <taxon>Betaproteobacteria</taxon>
        <taxon>Burkholderiales</taxon>
        <taxon>Comamonadaceae</taxon>
        <taxon>Variovorax</taxon>
    </lineage>
</organism>
<dbReference type="InterPro" id="IPR028579">
    <property type="entry name" value="Thym_Pase_Put"/>
</dbReference>
<accession>A0ABT7NAW7</accession>
<dbReference type="Pfam" id="PF00591">
    <property type="entry name" value="Glycos_transf_3"/>
    <property type="match status" value="1"/>
</dbReference>
<dbReference type="NCBIfam" id="TIGR02645">
    <property type="entry name" value="ARCH_P_rylase"/>
    <property type="match status" value="1"/>
</dbReference>
<dbReference type="Pfam" id="PF07831">
    <property type="entry name" value="PYNP_C"/>
    <property type="match status" value="1"/>
</dbReference>
<dbReference type="EC" id="2.4.2.4" evidence="4"/>
<evidence type="ECO:0000256" key="2">
    <source>
        <dbReference type="ARBA" id="ARBA00022679"/>
    </source>
</evidence>
<dbReference type="Pfam" id="PF02885">
    <property type="entry name" value="Glycos_trans_3N"/>
    <property type="match status" value="1"/>
</dbReference>
<dbReference type="Gene3D" id="3.90.1170.30">
    <property type="entry name" value="Pyrimidine nucleoside phosphorylase-like, C-terminal domain"/>
    <property type="match status" value="1"/>
</dbReference>
<proteinExistence type="inferred from homology"/>
<dbReference type="PROSITE" id="PS00647">
    <property type="entry name" value="THYMID_PHOSPHORYLASE"/>
    <property type="match status" value="1"/>
</dbReference>
<dbReference type="InterPro" id="IPR036320">
    <property type="entry name" value="Glycosyl_Trfase_fam3_N_dom_sf"/>
</dbReference>
<evidence type="ECO:0000259" key="5">
    <source>
        <dbReference type="SMART" id="SM00941"/>
    </source>
</evidence>